<comment type="caution">
    <text evidence="2">The sequence shown here is derived from an EMBL/GenBank/DDBJ whole genome shotgun (WGS) entry which is preliminary data.</text>
</comment>
<dbReference type="AlphaFoldDB" id="A0A246FQH6"/>
<dbReference type="Proteomes" id="UP000197277">
    <property type="component" value="Unassembled WGS sequence"/>
</dbReference>
<feature type="transmembrane region" description="Helical" evidence="1">
    <location>
        <begin position="82"/>
        <end position="102"/>
    </location>
</feature>
<protein>
    <submittedName>
        <fullName evidence="2">Uncharacterized protein</fullName>
    </submittedName>
</protein>
<organism evidence="2 3">
    <name type="scientific">Hymenobacter amundsenii</name>
    <dbReference type="NCBI Taxonomy" id="2006685"/>
    <lineage>
        <taxon>Bacteria</taxon>
        <taxon>Pseudomonadati</taxon>
        <taxon>Bacteroidota</taxon>
        <taxon>Cytophagia</taxon>
        <taxon>Cytophagales</taxon>
        <taxon>Hymenobacteraceae</taxon>
        <taxon>Hymenobacter</taxon>
    </lineage>
</organism>
<name>A0A246FQH6_9BACT</name>
<evidence type="ECO:0000313" key="2">
    <source>
        <dbReference type="EMBL" id="OWP65001.1"/>
    </source>
</evidence>
<reference evidence="2 3" key="1">
    <citation type="submission" date="2017-06" db="EMBL/GenBank/DDBJ databases">
        <title>Hymenobacter amundsenii sp. nov. isolated from regoliths in Antarctica.</title>
        <authorList>
            <person name="Sedlacek I."/>
            <person name="Kralova S."/>
            <person name="Pantucek R."/>
            <person name="Svec P."/>
            <person name="Holochova P."/>
            <person name="Stankova E."/>
            <person name="Vrbovska V."/>
            <person name="Busse H.-J."/>
        </authorList>
    </citation>
    <scope>NUCLEOTIDE SEQUENCE [LARGE SCALE GENOMIC DNA]</scope>
    <source>
        <strain evidence="2 3">CCM 8682</strain>
    </source>
</reference>
<dbReference type="RefSeq" id="WP_088462612.1">
    <property type="nucleotide sequence ID" value="NZ_NIRR01000001.1"/>
</dbReference>
<dbReference type="EMBL" id="NIRR01000001">
    <property type="protein sequence ID" value="OWP65001.1"/>
    <property type="molecule type" value="Genomic_DNA"/>
</dbReference>
<keyword evidence="1" id="KW-1133">Transmembrane helix</keyword>
<evidence type="ECO:0000313" key="3">
    <source>
        <dbReference type="Proteomes" id="UP000197277"/>
    </source>
</evidence>
<keyword evidence="1" id="KW-0812">Transmembrane</keyword>
<accession>A0A246FQH6</accession>
<sequence length="130" mass="14545">MAHLPNETVQRFDYVARRSRGGGNMSYLVFYTEQARFRTSTSADLVPGDRIAIDQTRLFGLPKTVDVLSGKLRGQRWDLDRFGMLKVLGGAVLLSAPGVLLRRLRPDQAFSFGLVNCVALGLLLAFYVFY</sequence>
<gene>
    <name evidence="2" type="ORF">CDA63_01190</name>
</gene>
<keyword evidence="3" id="KW-1185">Reference proteome</keyword>
<feature type="transmembrane region" description="Helical" evidence="1">
    <location>
        <begin position="109"/>
        <end position="129"/>
    </location>
</feature>
<keyword evidence="1" id="KW-0472">Membrane</keyword>
<proteinExistence type="predicted"/>
<dbReference type="OrthoDB" id="9779622at2"/>
<evidence type="ECO:0000256" key="1">
    <source>
        <dbReference type="SAM" id="Phobius"/>
    </source>
</evidence>